<dbReference type="PROSITE" id="PS51257">
    <property type="entry name" value="PROKAR_LIPOPROTEIN"/>
    <property type="match status" value="1"/>
</dbReference>
<evidence type="ECO:0000313" key="3">
    <source>
        <dbReference type="Proteomes" id="UP001597168"/>
    </source>
</evidence>
<evidence type="ECO:0000313" key="2">
    <source>
        <dbReference type="EMBL" id="MFD1146802.1"/>
    </source>
</evidence>
<protein>
    <submittedName>
        <fullName evidence="2">ABC transporter substrate-binding protein</fullName>
    </submittedName>
</protein>
<dbReference type="RefSeq" id="WP_380721173.1">
    <property type="nucleotide sequence ID" value="NZ_JBHTLK010000020.1"/>
</dbReference>
<dbReference type="PANTHER" id="PTHR43649">
    <property type="entry name" value="ARABINOSE-BINDING PROTEIN-RELATED"/>
    <property type="match status" value="1"/>
</dbReference>
<proteinExistence type="predicted"/>
<keyword evidence="3" id="KW-1185">Reference proteome</keyword>
<feature type="signal peptide" evidence="1">
    <location>
        <begin position="1"/>
        <end position="27"/>
    </location>
</feature>
<sequence length="446" mass="48558">MPSERRPRRTLAVLVVAAAALAGCGSADEQPTGAAAVRAALDQPTTLTFWTWVPNIEKAVDKFETAHPKIKIDVVNAGQGPDHYLRLQNTLNTKVGAPDLAQIEYFALPQFATSGQIADLTPYGVADLEERFTASAWSQVVVDDKVYGIPQDTGPMVMFYRKDVFDRLGLEPPGTWDEYRRTAQRLKRDRPGTYVTSLDPVDFGTVGGLIWQAGGRPFANRPNRSIGVNLTADAGVDAFAEVWGAMLDDGTVEPVTEWTDEWWTSMAEGRYATWFAGAWGLANLEKSIPRTSGQWAVAPMPQWNAAEPTAGEHGGSSVAVTAESEKKAAAVAFAQWLNSDPEGAASLNADVRLFPATKALLDDPAFREQPVPFFGGQPANQVFAEASRRVGTGWQYLPYQEYANTVFDNTVGKAITGESDLRTGLGQWQESITRYGHEHGFTVSGR</sequence>
<keyword evidence="1" id="KW-0732">Signal</keyword>
<gene>
    <name evidence="2" type="ORF">ACFQ3T_06685</name>
</gene>
<organism evidence="2 3">
    <name type="scientific">Saccharothrix hoggarensis</name>
    <dbReference type="NCBI Taxonomy" id="913853"/>
    <lineage>
        <taxon>Bacteria</taxon>
        <taxon>Bacillati</taxon>
        <taxon>Actinomycetota</taxon>
        <taxon>Actinomycetes</taxon>
        <taxon>Pseudonocardiales</taxon>
        <taxon>Pseudonocardiaceae</taxon>
        <taxon>Saccharothrix</taxon>
    </lineage>
</organism>
<accession>A0ABW3QPU5</accession>
<dbReference type="EMBL" id="JBHTLK010000020">
    <property type="protein sequence ID" value="MFD1146802.1"/>
    <property type="molecule type" value="Genomic_DNA"/>
</dbReference>
<feature type="chain" id="PRO_5045143293" evidence="1">
    <location>
        <begin position="28"/>
        <end position="446"/>
    </location>
</feature>
<evidence type="ECO:0000256" key="1">
    <source>
        <dbReference type="SAM" id="SignalP"/>
    </source>
</evidence>
<dbReference type="Gene3D" id="3.40.190.10">
    <property type="entry name" value="Periplasmic binding protein-like II"/>
    <property type="match status" value="1"/>
</dbReference>
<comment type="caution">
    <text evidence="2">The sequence shown here is derived from an EMBL/GenBank/DDBJ whole genome shotgun (WGS) entry which is preliminary data.</text>
</comment>
<reference evidence="3" key="1">
    <citation type="journal article" date="2019" name="Int. J. Syst. Evol. Microbiol.">
        <title>The Global Catalogue of Microorganisms (GCM) 10K type strain sequencing project: providing services to taxonomists for standard genome sequencing and annotation.</title>
        <authorList>
            <consortium name="The Broad Institute Genomics Platform"/>
            <consortium name="The Broad Institute Genome Sequencing Center for Infectious Disease"/>
            <person name="Wu L."/>
            <person name="Ma J."/>
        </authorList>
    </citation>
    <scope>NUCLEOTIDE SEQUENCE [LARGE SCALE GENOMIC DNA]</scope>
    <source>
        <strain evidence="3">CCUG 60214</strain>
    </source>
</reference>
<dbReference type="SUPFAM" id="SSF53850">
    <property type="entry name" value="Periplasmic binding protein-like II"/>
    <property type="match status" value="1"/>
</dbReference>
<name>A0ABW3QPU5_9PSEU</name>
<dbReference type="CDD" id="cd13585">
    <property type="entry name" value="PBP2_TMBP_like"/>
    <property type="match status" value="1"/>
</dbReference>
<dbReference type="PANTHER" id="PTHR43649:SF14">
    <property type="entry name" value="BLR3389 PROTEIN"/>
    <property type="match status" value="1"/>
</dbReference>
<dbReference type="InterPro" id="IPR006059">
    <property type="entry name" value="SBP"/>
</dbReference>
<dbReference type="Proteomes" id="UP001597168">
    <property type="component" value="Unassembled WGS sequence"/>
</dbReference>
<dbReference type="Pfam" id="PF01547">
    <property type="entry name" value="SBP_bac_1"/>
    <property type="match status" value="1"/>
</dbReference>
<dbReference type="InterPro" id="IPR050490">
    <property type="entry name" value="Bact_solute-bd_prot1"/>
</dbReference>